<accession>A0A3D8IQI6</accession>
<proteinExistence type="predicted"/>
<dbReference type="Proteomes" id="UP000256514">
    <property type="component" value="Unassembled WGS sequence"/>
</dbReference>
<dbReference type="InterPro" id="IPR001173">
    <property type="entry name" value="Glyco_trans_2-like"/>
</dbReference>
<dbReference type="OrthoDB" id="433681at2"/>
<dbReference type="InterPro" id="IPR029044">
    <property type="entry name" value="Nucleotide-diphossugar_trans"/>
</dbReference>
<feature type="domain" description="Glycosyltransferase 2-like" evidence="1">
    <location>
        <begin position="10"/>
        <end position="141"/>
    </location>
</feature>
<dbReference type="Gene3D" id="3.90.550.10">
    <property type="entry name" value="Spore Coat Polysaccharide Biosynthesis Protein SpsA, Chain A"/>
    <property type="match status" value="1"/>
</dbReference>
<dbReference type="PANTHER" id="PTHR22916">
    <property type="entry name" value="GLYCOSYLTRANSFERASE"/>
    <property type="match status" value="1"/>
</dbReference>
<dbReference type="RefSeq" id="WP_115570963.1">
    <property type="nucleotide sequence ID" value="NZ_NXLT01000003.1"/>
</dbReference>
<protein>
    <submittedName>
        <fullName evidence="2">Glycosyl transferase</fullName>
    </submittedName>
</protein>
<evidence type="ECO:0000313" key="3">
    <source>
        <dbReference type="Proteomes" id="UP000256514"/>
    </source>
</evidence>
<dbReference type="CDD" id="cd06433">
    <property type="entry name" value="GT_2_WfgS_like"/>
    <property type="match status" value="1"/>
</dbReference>
<comment type="caution">
    <text evidence="2">The sequence shown here is derived from an EMBL/GenBank/DDBJ whole genome shotgun (WGS) entry which is preliminary data.</text>
</comment>
<dbReference type="AlphaFoldDB" id="A0A3D8IQI6"/>
<name>A0A3D8IQI6_9HELI</name>
<reference evidence="2 3" key="1">
    <citation type="submission" date="2018-04" db="EMBL/GenBank/DDBJ databases">
        <title>Novel Campyloabacter and Helicobacter Species and Strains.</title>
        <authorList>
            <person name="Mannion A.J."/>
            <person name="Shen Z."/>
            <person name="Fox J.G."/>
        </authorList>
    </citation>
    <scope>NUCLEOTIDE SEQUENCE [LARGE SCALE GENOMIC DNA]</scope>
    <source>
        <strain evidence="2 3">MIT 12-6600</strain>
    </source>
</reference>
<dbReference type="PANTHER" id="PTHR22916:SF3">
    <property type="entry name" value="UDP-GLCNAC:BETAGAL BETA-1,3-N-ACETYLGLUCOSAMINYLTRANSFERASE-LIKE PROTEIN 1"/>
    <property type="match status" value="1"/>
</dbReference>
<dbReference type="EMBL" id="NXLT01000003">
    <property type="protein sequence ID" value="RDU67240.1"/>
    <property type="molecule type" value="Genomic_DNA"/>
</dbReference>
<dbReference type="SUPFAM" id="SSF53448">
    <property type="entry name" value="Nucleotide-diphospho-sugar transferases"/>
    <property type="match status" value="1"/>
</dbReference>
<dbReference type="GO" id="GO:0016758">
    <property type="term" value="F:hexosyltransferase activity"/>
    <property type="evidence" value="ECO:0007669"/>
    <property type="project" value="UniProtKB-ARBA"/>
</dbReference>
<organism evidence="2 3">
    <name type="scientific">Helicobacter equorum</name>
    <dbReference type="NCBI Taxonomy" id="361872"/>
    <lineage>
        <taxon>Bacteria</taxon>
        <taxon>Pseudomonadati</taxon>
        <taxon>Campylobacterota</taxon>
        <taxon>Epsilonproteobacteria</taxon>
        <taxon>Campylobacterales</taxon>
        <taxon>Helicobacteraceae</taxon>
        <taxon>Helicobacter</taxon>
    </lineage>
</organism>
<gene>
    <name evidence="2" type="ORF">CQA54_04450</name>
</gene>
<dbReference type="Pfam" id="PF00535">
    <property type="entry name" value="Glycos_transf_2"/>
    <property type="match status" value="1"/>
</dbReference>
<keyword evidence="2" id="KW-0808">Transferase</keyword>
<sequence length="275" mass="32126">MYSSDIPKISVITVTFNAAQTLSMTMDSILAQDYSNVEHIIVDGKSNDNTIELVESYRQKYYTKGYELHIISQKDNGIYDAMNKGIQLASGTILGFLNADDFYAKNNVISLIAWGFAKPEHNINIVYGDVTYVNKDLEPVRNFRAKPYTKNAFKFGFHPPHPSFYTRRELYQIYGNFNLKYKIASDYELMLRFLEKYQLQSLYIQEDFVKMRIGGISNSSFKNVIQANIECYESFRDNHLAQFPIFVILKPLSKLTKIQYMHMMKSFIKKFRIRF</sequence>
<evidence type="ECO:0000259" key="1">
    <source>
        <dbReference type="Pfam" id="PF00535"/>
    </source>
</evidence>
<evidence type="ECO:0000313" key="2">
    <source>
        <dbReference type="EMBL" id="RDU67240.1"/>
    </source>
</evidence>
<keyword evidence="3" id="KW-1185">Reference proteome</keyword>